<dbReference type="InterPro" id="IPR014032">
    <property type="entry name" value="Peptidase_A24A_bac"/>
</dbReference>
<dbReference type="GO" id="GO:0005886">
    <property type="term" value="C:plasma membrane"/>
    <property type="evidence" value="ECO:0007669"/>
    <property type="project" value="UniProtKB-SubCell"/>
</dbReference>
<evidence type="ECO:0000256" key="3">
    <source>
        <dbReference type="ARBA" id="ARBA00022475"/>
    </source>
</evidence>
<proteinExistence type="inferred from homology"/>
<reference evidence="13 14" key="1">
    <citation type="journal article" date="2016" name="Nat. Commun.">
        <title>Thousands of microbial genomes shed light on interconnected biogeochemical processes in an aquifer system.</title>
        <authorList>
            <person name="Anantharaman K."/>
            <person name="Brown C.T."/>
            <person name="Hug L.A."/>
            <person name="Sharon I."/>
            <person name="Castelle C.J."/>
            <person name="Probst A.J."/>
            <person name="Thomas B.C."/>
            <person name="Singh A."/>
            <person name="Wilkins M.J."/>
            <person name="Karaoz U."/>
            <person name="Brodie E.L."/>
            <person name="Williams K.H."/>
            <person name="Hubbard S.S."/>
            <person name="Banfield J.F."/>
        </authorList>
    </citation>
    <scope>NUCLEOTIDE SEQUENCE [LARGE SCALE GENOMIC DNA]</scope>
</reference>
<evidence type="ECO:0000256" key="10">
    <source>
        <dbReference type="SAM" id="Phobius"/>
    </source>
</evidence>
<evidence type="ECO:0000313" key="13">
    <source>
        <dbReference type="EMBL" id="OGM61340.1"/>
    </source>
</evidence>
<evidence type="ECO:0000313" key="14">
    <source>
        <dbReference type="Proteomes" id="UP000177060"/>
    </source>
</evidence>
<keyword evidence="9" id="KW-0808">Transferase</keyword>
<dbReference type="PANTHER" id="PTHR30487:SF0">
    <property type="entry name" value="PREPILIN LEADER PEPTIDASE_N-METHYLTRANSFERASE-RELATED"/>
    <property type="match status" value="1"/>
</dbReference>
<evidence type="ECO:0000259" key="11">
    <source>
        <dbReference type="Pfam" id="PF01478"/>
    </source>
</evidence>
<evidence type="ECO:0000256" key="1">
    <source>
        <dbReference type="ARBA" id="ARBA00004429"/>
    </source>
</evidence>
<feature type="domain" description="Prepilin peptidase A24 N-terminal" evidence="12">
    <location>
        <begin position="11"/>
        <end position="92"/>
    </location>
</feature>
<keyword evidence="5 9" id="KW-0812">Transmembrane</keyword>
<feature type="transmembrane region" description="Helical" evidence="10">
    <location>
        <begin position="128"/>
        <end position="146"/>
    </location>
</feature>
<dbReference type="Gene3D" id="1.20.120.1220">
    <property type="match status" value="1"/>
</dbReference>
<comment type="function">
    <text evidence="9">Plays an essential role in type IV pili and type II pseudopili formation by proteolytically removing the leader sequence from substrate proteins and subsequently monomethylating the alpha-amino group of the newly exposed N-terminal phenylalanine.</text>
</comment>
<dbReference type="InterPro" id="IPR010627">
    <property type="entry name" value="Prepilin_pept_A24_N"/>
</dbReference>
<feature type="transmembrane region" description="Helical" evidence="10">
    <location>
        <begin position="201"/>
        <end position="219"/>
    </location>
</feature>
<dbReference type="AlphaFoldDB" id="A0A1F8BBN3"/>
<evidence type="ECO:0000256" key="7">
    <source>
        <dbReference type="ARBA" id="ARBA00023136"/>
    </source>
</evidence>
<dbReference type="EMBL" id="MGHE01000046">
    <property type="protein sequence ID" value="OGM61340.1"/>
    <property type="molecule type" value="Genomic_DNA"/>
</dbReference>
<keyword evidence="9" id="KW-0645">Protease</keyword>
<dbReference type="GO" id="GO:0006465">
    <property type="term" value="P:signal peptide processing"/>
    <property type="evidence" value="ECO:0007669"/>
    <property type="project" value="TreeGrafter"/>
</dbReference>
<evidence type="ECO:0000259" key="12">
    <source>
        <dbReference type="Pfam" id="PF06750"/>
    </source>
</evidence>
<evidence type="ECO:0000256" key="8">
    <source>
        <dbReference type="RuleBase" id="RU003793"/>
    </source>
</evidence>
<dbReference type="InterPro" id="IPR000045">
    <property type="entry name" value="Prepilin_IV_endopep_pep"/>
</dbReference>
<accession>A0A1F8BBN3</accession>
<keyword evidence="3" id="KW-1003">Cell membrane</keyword>
<evidence type="ECO:0000256" key="6">
    <source>
        <dbReference type="ARBA" id="ARBA00022989"/>
    </source>
</evidence>
<dbReference type="EC" id="3.4.23.43" evidence="9"/>
<feature type="transmembrane region" description="Helical" evidence="10">
    <location>
        <begin position="152"/>
        <end position="172"/>
    </location>
</feature>
<dbReference type="Pfam" id="PF06750">
    <property type="entry name" value="A24_N_bact"/>
    <property type="match status" value="1"/>
</dbReference>
<evidence type="ECO:0000256" key="2">
    <source>
        <dbReference type="ARBA" id="ARBA00005801"/>
    </source>
</evidence>
<evidence type="ECO:0000256" key="5">
    <source>
        <dbReference type="ARBA" id="ARBA00022692"/>
    </source>
</evidence>
<comment type="similarity">
    <text evidence="2 8">Belongs to the peptidase A24 family.</text>
</comment>
<comment type="subcellular location">
    <subcellularLocation>
        <location evidence="1">Cell inner membrane</location>
        <topology evidence="1">Multi-pass membrane protein</topology>
    </subcellularLocation>
    <subcellularLocation>
        <location evidence="9">Cell membrane</location>
        <topology evidence="9">Multi-pass membrane protein</topology>
    </subcellularLocation>
</comment>
<feature type="non-terminal residue" evidence="13">
    <location>
        <position position="235"/>
    </location>
</feature>
<evidence type="ECO:0000256" key="4">
    <source>
        <dbReference type="ARBA" id="ARBA00022519"/>
    </source>
</evidence>
<keyword evidence="4" id="KW-0997">Cell inner membrane</keyword>
<keyword evidence="9" id="KW-0511">Multifunctional enzyme</keyword>
<dbReference type="Pfam" id="PF01478">
    <property type="entry name" value="Peptidase_A24"/>
    <property type="match status" value="1"/>
</dbReference>
<dbReference type="GO" id="GO:0004190">
    <property type="term" value="F:aspartic-type endopeptidase activity"/>
    <property type="evidence" value="ECO:0007669"/>
    <property type="project" value="UniProtKB-EC"/>
</dbReference>
<feature type="domain" description="Prepilin type IV endopeptidase peptidase" evidence="11">
    <location>
        <begin position="109"/>
        <end position="214"/>
    </location>
</feature>
<gene>
    <name evidence="13" type="ORF">A3A52_05495</name>
</gene>
<feature type="transmembrane region" description="Helical" evidence="10">
    <location>
        <begin position="74"/>
        <end position="94"/>
    </location>
</feature>
<keyword evidence="9" id="KW-0489">Methyltransferase</keyword>
<dbReference type="Proteomes" id="UP000177060">
    <property type="component" value="Unassembled WGS sequence"/>
</dbReference>
<dbReference type="EC" id="2.1.1.-" evidence="9"/>
<comment type="catalytic activity">
    <reaction evidence="9">
        <text>Typically cleaves a -Gly-|-Phe- bond to release an N-terminal, basic peptide of 5-8 residues from type IV prepilin, and then N-methylates the new N-terminal amino group, the methyl donor being S-adenosyl-L-methionine.</text>
        <dbReference type="EC" id="3.4.23.43"/>
    </reaction>
</comment>
<dbReference type="GO" id="GO:0032259">
    <property type="term" value="P:methylation"/>
    <property type="evidence" value="ECO:0007669"/>
    <property type="project" value="UniProtKB-KW"/>
</dbReference>
<comment type="caution">
    <text evidence="13">The sequence shown here is derived from an EMBL/GenBank/DDBJ whole genome shotgun (WGS) entry which is preliminary data.</text>
</comment>
<protein>
    <recommendedName>
        <fullName evidence="9">Prepilin leader peptidase/N-methyltransferase</fullName>
        <ecNumber evidence="9">2.1.1.-</ecNumber>
        <ecNumber evidence="9">3.4.23.43</ecNumber>
    </recommendedName>
</protein>
<dbReference type="PANTHER" id="PTHR30487">
    <property type="entry name" value="TYPE 4 PREPILIN-LIKE PROTEINS LEADER PEPTIDE-PROCESSING ENZYME"/>
    <property type="match status" value="1"/>
</dbReference>
<name>A0A1F8BBN3_9BACT</name>
<keyword evidence="6 10" id="KW-1133">Transmembrane helix</keyword>
<dbReference type="InterPro" id="IPR050882">
    <property type="entry name" value="Prepilin_peptidase/N-MTase"/>
</dbReference>
<feature type="transmembrane region" description="Helical" evidence="10">
    <location>
        <begin position="6"/>
        <end position="25"/>
    </location>
</feature>
<feature type="transmembrane region" description="Helical" evidence="10">
    <location>
        <begin position="100"/>
        <end position="121"/>
    </location>
</feature>
<evidence type="ECO:0000256" key="9">
    <source>
        <dbReference type="RuleBase" id="RU003794"/>
    </source>
</evidence>
<dbReference type="PRINTS" id="PR00864">
    <property type="entry name" value="PREPILNPTASE"/>
</dbReference>
<sequence>MLYINMIFFLILGLAVGSFLSAYTWRWPRGISIAKGRSICPKCKKQIAWYDNIPLFSYLILGGRCRNCRKKISLRYSLIEVSTGTLFVVTILLLGGLGRLGFPLTTYYLLLTTILIAIFIIDLEHQIIPDELVFIIFGLSLFMLIVSSNDQLYKIIFASFMASTFFLLLHFITRGRGMGLGDAKLVLALSPILGWPQIMVWIFLSFIIGAVVGLFLIAIKKASFGKHIAFGPFLV</sequence>
<organism evidence="13 14">
    <name type="scientific">Candidatus Woesebacteria bacterium RIFCSPLOWO2_01_FULL_39_14</name>
    <dbReference type="NCBI Taxonomy" id="1802518"/>
    <lineage>
        <taxon>Bacteria</taxon>
        <taxon>Candidatus Woeseibacteriota</taxon>
    </lineage>
</organism>
<keyword evidence="9" id="KW-0378">Hydrolase</keyword>
<dbReference type="GO" id="GO:0008168">
    <property type="term" value="F:methyltransferase activity"/>
    <property type="evidence" value="ECO:0007669"/>
    <property type="project" value="UniProtKB-KW"/>
</dbReference>
<keyword evidence="7 10" id="KW-0472">Membrane</keyword>